<evidence type="ECO:0000256" key="1">
    <source>
        <dbReference type="SAM" id="MobiDB-lite"/>
    </source>
</evidence>
<feature type="compositionally biased region" description="Acidic residues" evidence="1">
    <location>
        <begin position="227"/>
        <end position="243"/>
    </location>
</feature>
<feature type="region of interest" description="Disordered" evidence="1">
    <location>
        <begin position="210"/>
        <end position="283"/>
    </location>
</feature>
<dbReference type="EMBL" id="JBBPFD010000009">
    <property type="protein sequence ID" value="KAK7913205.1"/>
    <property type="molecule type" value="Genomic_DNA"/>
</dbReference>
<protein>
    <submittedName>
        <fullName evidence="2">Uncharacterized protein</fullName>
    </submittedName>
</protein>
<gene>
    <name evidence="2" type="ORF">WMY93_013416</name>
</gene>
<dbReference type="AlphaFoldDB" id="A0AAW0NZF1"/>
<evidence type="ECO:0000313" key="3">
    <source>
        <dbReference type="Proteomes" id="UP001460270"/>
    </source>
</evidence>
<dbReference type="Proteomes" id="UP001460270">
    <property type="component" value="Unassembled WGS sequence"/>
</dbReference>
<reference evidence="3" key="1">
    <citation type="submission" date="2024-04" db="EMBL/GenBank/DDBJ databases">
        <title>Salinicola lusitanus LLJ914,a marine bacterium isolated from the Okinawa Trough.</title>
        <authorList>
            <person name="Li J."/>
        </authorList>
    </citation>
    <scope>NUCLEOTIDE SEQUENCE [LARGE SCALE GENOMIC DNA]</scope>
</reference>
<feature type="compositionally biased region" description="Polar residues" evidence="1">
    <location>
        <begin position="274"/>
        <end position="283"/>
    </location>
</feature>
<sequence>MENINLILQRLINGEIVTAAGDQRNLIRRPIQLPNGPAGDDEMILHFGHAFQRVWQQQAPVANPVHPLINHEANVLPEGFQHNRGRLRQLPYLRPARNEPNGQGFAHAFRRVRLPPVPVNPPFLNPGPNIRAGGDQVNQRGQPGQHLYLGPVGDAPIALRFAHAFQNQRLPPVNFLPALHQILEEQAVVPEPPLIQDEQAAVDPAVHAAPLIPDQEVENNRFIHSDSEEDSVSDDEDLEEEEPSPSPRGNSNKRKREEEDDNEDGPACKRRKTMSPSNTNMRN</sequence>
<comment type="caution">
    <text evidence="2">The sequence shown here is derived from an EMBL/GenBank/DDBJ whole genome shotgun (WGS) entry which is preliminary data.</text>
</comment>
<proteinExistence type="predicted"/>
<name>A0AAW0NZF1_9GOBI</name>
<keyword evidence="3" id="KW-1185">Reference proteome</keyword>
<evidence type="ECO:0000313" key="2">
    <source>
        <dbReference type="EMBL" id="KAK7913205.1"/>
    </source>
</evidence>
<organism evidence="2 3">
    <name type="scientific">Mugilogobius chulae</name>
    <name type="common">yellowstripe goby</name>
    <dbReference type="NCBI Taxonomy" id="88201"/>
    <lineage>
        <taxon>Eukaryota</taxon>
        <taxon>Metazoa</taxon>
        <taxon>Chordata</taxon>
        <taxon>Craniata</taxon>
        <taxon>Vertebrata</taxon>
        <taxon>Euteleostomi</taxon>
        <taxon>Actinopterygii</taxon>
        <taxon>Neopterygii</taxon>
        <taxon>Teleostei</taxon>
        <taxon>Neoteleostei</taxon>
        <taxon>Acanthomorphata</taxon>
        <taxon>Gobiaria</taxon>
        <taxon>Gobiiformes</taxon>
        <taxon>Gobioidei</taxon>
        <taxon>Gobiidae</taxon>
        <taxon>Gobionellinae</taxon>
        <taxon>Mugilogobius</taxon>
    </lineage>
</organism>
<accession>A0AAW0NZF1</accession>